<dbReference type="PROSITE" id="PS50885">
    <property type="entry name" value="HAMP"/>
    <property type="match status" value="1"/>
</dbReference>
<dbReference type="PANTHER" id="PTHR45453">
    <property type="entry name" value="PHOSPHATE REGULON SENSOR PROTEIN PHOR"/>
    <property type="match status" value="1"/>
</dbReference>
<dbReference type="InterPro" id="IPR003660">
    <property type="entry name" value="HAMP_dom"/>
</dbReference>
<dbReference type="RefSeq" id="WP_005542153.1">
    <property type="nucleotide sequence ID" value="NZ_JH378841.1"/>
</dbReference>
<dbReference type="InterPro" id="IPR005467">
    <property type="entry name" value="His_kinase_dom"/>
</dbReference>
<feature type="region of interest" description="Disordered" evidence="8">
    <location>
        <begin position="28"/>
        <end position="60"/>
    </location>
</feature>
<dbReference type="Pfam" id="PF00512">
    <property type="entry name" value="HisKA"/>
    <property type="match status" value="1"/>
</dbReference>
<dbReference type="InterPro" id="IPR003661">
    <property type="entry name" value="HisK_dim/P_dom"/>
</dbReference>
<dbReference type="eggNOG" id="COG5002">
    <property type="taxonomic scope" value="Bacteria"/>
</dbReference>
<keyword evidence="7" id="KW-0902">Two-component regulatory system</keyword>
<dbReference type="Pfam" id="PF00672">
    <property type="entry name" value="HAMP"/>
    <property type="match status" value="1"/>
</dbReference>
<dbReference type="Pfam" id="PF02518">
    <property type="entry name" value="HATPase_c"/>
    <property type="match status" value="1"/>
</dbReference>
<dbReference type="HOGENOM" id="CLU_000445_89_6_9"/>
<evidence type="ECO:0000313" key="12">
    <source>
        <dbReference type="EMBL" id="EHI54705.1"/>
    </source>
</evidence>
<evidence type="ECO:0000256" key="8">
    <source>
        <dbReference type="SAM" id="MobiDB-lite"/>
    </source>
</evidence>
<comment type="subcellular location">
    <subcellularLocation>
        <location evidence="2">Membrane</location>
    </subcellularLocation>
</comment>
<dbReference type="SMART" id="SM00304">
    <property type="entry name" value="HAMP"/>
    <property type="match status" value="1"/>
</dbReference>
<dbReference type="InterPro" id="IPR003594">
    <property type="entry name" value="HATPase_dom"/>
</dbReference>
<dbReference type="GO" id="GO:0005886">
    <property type="term" value="C:plasma membrane"/>
    <property type="evidence" value="ECO:0007669"/>
    <property type="project" value="TreeGrafter"/>
</dbReference>
<proteinExistence type="predicted"/>
<evidence type="ECO:0000256" key="1">
    <source>
        <dbReference type="ARBA" id="ARBA00000085"/>
    </source>
</evidence>
<evidence type="ECO:0000256" key="6">
    <source>
        <dbReference type="ARBA" id="ARBA00022777"/>
    </source>
</evidence>
<feature type="compositionally biased region" description="Acidic residues" evidence="8">
    <location>
        <begin position="47"/>
        <end position="56"/>
    </location>
</feature>
<dbReference type="CDD" id="cd06225">
    <property type="entry name" value="HAMP"/>
    <property type="match status" value="1"/>
</dbReference>
<gene>
    <name evidence="12" type="ORF">HMPREF9333_02165</name>
</gene>
<dbReference type="PROSITE" id="PS50109">
    <property type="entry name" value="HIS_KIN"/>
    <property type="match status" value="1"/>
</dbReference>
<feature type="domain" description="HAMP" evidence="11">
    <location>
        <begin position="205"/>
        <end position="257"/>
    </location>
</feature>
<organism evidence="12 13">
    <name type="scientific">Johnsonella ignava ATCC 51276</name>
    <dbReference type="NCBI Taxonomy" id="679200"/>
    <lineage>
        <taxon>Bacteria</taxon>
        <taxon>Bacillati</taxon>
        <taxon>Bacillota</taxon>
        <taxon>Clostridia</taxon>
        <taxon>Lachnospirales</taxon>
        <taxon>Lachnospiraceae</taxon>
        <taxon>Johnsonella</taxon>
    </lineage>
</organism>
<dbReference type="PATRIC" id="fig|679200.3.peg.2278"/>
<dbReference type="EMBL" id="ACZL01000045">
    <property type="protein sequence ID" value="EHI54705.1"/>
    <property type="molecule type" value="Genomic_DNA"/>
</dbReference>
<dbReference type="SMART" id="SM00387">
    <property type="entry name" value="HATPase_c"/>
    <property type="match status" value="1"/>
</dbReference>
<dbReference type="InterPro" id="IPR050351">
    <property type="entry name" value="BphY/WalK/GraS-like"/>
</dbReference>
<keyword evidence="4" id="KW-0597">Phosphoprotein</keyword>
<dbReference type="STRING" id="679200.HMPREF9333_02165"/>
<keyword evidence="9" id="KW-0472">Membrane</keyword>
<keyword evidence="13" id="KW-1185">Reference proteome</keyword>
<dbReference type="CDD" id="cd00082">
    <property type="entry name" value="HisKA"/>
    <property type="match status" value="1"/>
</dbReference>
<dbReference type="InterPro" id="IPR036097">
    <property type="entry name" value="HisK_dim/P_sf"/>
</dbReference>
<dbReference type="InterPro" id="IPR004358">
    <property type="entry name" value="Sig_transdc_His_kin-like_C"/>
</dbReference>
<evidence type="ECO:0000259" key="10">
    <source>
        <dbReference type="PROSITE" id="PS50109"/>
    </source>
</evidence>
<evidence type="ECO:0000256" key="7">
    <source>
        <dbReference type="ARBA" id="ARBA00023012"/>
    </source>
</evidence>
<sequence>MEKVKEIQNAYESINTEVMDILYGRDGSDAQSRDLKNSKEISKSVQDEDEDEQETNQDEKNTTIVYSKKLSEILVEYSNRYNISIIVVDPNDKTLVSTERYGELIMKRIKADFIGNGDSPGIEKICENERYGIILNDSEENNSSYIEFLGYCSDENIQSDARIQVMMSTPIANLKTSVLLSNKFLLYIGIFASLYGMAAVFLLMRRVTKPILELADISEKICLLDFNARYDGRYEDEIGILGRNMNLMSGKLKHTIDELMQANVRLQAELAHKEQVDEMRRDFIANVSHELKTPIALIQGYAEGLSVGLCEDEESRKYYTDVIMDEASKMNLMVKQLLTLSALESGTATPDITEFDMNELVEGVMASTKILLGEKKVNINIIYTGNAFVKADEFKIEEVLTNYVSNAINHVDAGGYIEVKVEKFPGRVKVSVFNTGGSIPEDDIEHIWEKFYKVDKAHSRGYGGSGIGLSIVKAIIEAHGGSYGVRNRDNGVEFWFELGTLDLTKQ</sequence>
<evidence type="ECO:0000259" key="11">
    <source>
        <dbReference type="PROSITE" id="PS50885"/>
    </source>
</evidence>
<dbReference type="Gene3D" id="3.30.565.10">
    <property type="entry name" value="Histidine kinase-like ATPase, C-terminal domain"/>
    <property type="match status" value="1"/>
</dbReference>
<dbReference type="PRINTS" id="PR00344">
    <property type="entry name" value="BCTRLSENSOR"/>
</dbReference>
<comment type="catalytic activity">
    <reaction evidence="1">
        <text>ATP + protein L-histidine = ADP + protein N-phospho-L-histidine.</text>
        <dbReference type="EC" id="2.7.13.3"/>
    </reaction>
</comment>
<keyword evidence="9" id="KW-1133">Transmembrane helix</keyword>
<feature type="transmembrane region" description="Helical" evidence="9">
    <location>
        <begin position="184"/>
        <end position="204"/>
    </location>
</feature>
<dbReference type="Proteomes" id="UP000003011">
    <property type="component" value="Unassembled WGS sequence"/>
</dbReference>
<comment type="caution">
    <text evidence="12">The sequence shown here is derived from an EMBL/GenBank/DDBJ whole genome shotgun (WGS) entry which is preliminary data.</text>
</comment>
<dbReference type="FunFam" id="1.10.287.130:FF:000001">
    <property type="entry name" value="Two-component sensor histidine kinase"/>
    <property type="match status" value="1"/>
</dbReference>
<dbReference type="Gene3D" id="1.10.287.130">
    <property type="match status" value="1"/>
</dbReference>
<evidence type="ECO:0000256" key="5">
    <source>
        <dbReference type="ARBA" id="ARBA00022679"/>
    </source>
</evidence>
<dbReference type="PANTHER" id="PTHR45453:SF3">
    <property type="entry name" value="HISTIDINE KINASE"/>
    <property type="match status" value="1"/>
</dbReference>
<dbReference type="SUPFAM" id="SSF47384">
    <property type="entry name" value="Homodimeric domain of signal transducing histidine kinase"/>
    <property type="match status" value="1"/>
</dbReference>
<protein>
    <recommendedName>
        <fullName evidence="3">histidine kinase</fullName>
        <ecNumber evidence="3">2.7.13.3</ecNumber>
    </recommendedName>
</protein>
<evidence type="ECO:0000256" key="4">
    <source>
        <dbReference type="ARBA" id="ARBA00022553"/>
    </source>
</evidence>
<keyword evidence="5" id="KW-0808">Transferase</keyword>
<keyword evidence="6" id="KW-0418">Kinase</keyword>
<reference evidence="12 13" key="1">
    <citation type="submission" date="2011-08" db="EMBL/GenBank/DDBJ databases">
        <title>The Genome Sequence of Johnsonella ignava ATCC 51276.</title>
        <authorList>
            <consortium name="The Broad Institute Genome Sequencing Platform"/>
            <person name="Earl A."/>
            <person name="Ward D."/>
            <person name="Feldgarden M."/>
            <person name="Gevers D."/>
            <person name="Izard J."/>
            <person name="Blanton J.M."/>
            <person name="Baranova O.V."/>
            <person name="Dewhirst F.E."/>
            <person name="Young S.K."/>
            <person name="Zeng Q."/>
            <person name="Gargeya S."/>
            <person name="Fitzgerald M."/>
            <person name="Haas B."/>
            <person name="Abouelleil A."/>
            <person name="Alvarado L."/>
            <person name="Arachchi H.M."/>
            <person name="Berlin A."/>
            <person name="Brown A."/>
            <person name="Chapman S.B."/>
            <person name="Chen Z."/>
            <person name="Dunbar C."/>
            <person name="Freedman E."/>
            <person name="Gearin G."/>
            <person name="Gellesch M."/>
            <person name="Goldberg J."/>
            <person name="Griggs A."/>
            <person name="Gujja S."/>
            <person name="Heiman D."/>
            <person name="Howarth C."/>
            <person name="Larson L."/>
            <person name="Lui A."/>
            <person name="MacDonald P.J.P."/>
            <person name="Montmayeur A."/>
            <person name="Murphy C."/>
            <person name="Neiman D."/>
            <person name="Pearson M."/>
            <person name="Priest M."/>
            <person name="Roberts A."/>
            <person name="Saif S."/>
            <person name="Shea T."/>
            <person name="Shenoy N."/>
            <person name="Sisk P."/>
            <person name="Stolte C."/>
            <person name="Sykes S."/>
            <person name="Wortman J."/>
            <person name="Nusbaum C."/>
            <person name="Birren B."/>
        </authorList>
    </citation>
    <scope>NUCLEOTIDE SEQUENCE [LARGE SCALE GENOMIC DNA]</scope>
    <source>
        <strain evidence="12 13">ATCC 51276</strain>
    </source>
</reference>
<dbReference type="GO" id="GO:0000155">
    <property type="term" value="F:phosphorelay sensor kinase activity"/>
    <property type="evidence" value="ECO:0007669"/>
    <property type="project" value="InterPro"/>
</dbReference>
<dbReference type="SUPFAM" id="SSF55874">
    <property type="entry name" value="ATPase domain of HSP90 chaperone/DNA topoisomerase II/histidine kinase"/>
    <property type="match status" value="1"/>
</dbReference>
<feature type="domain" description="Histidine kinase" evidence="10">
    <location>
        <begin position="286"/>
        <end position="502"/>
    </location>
</feature>
<dbReference type="SMART" id="SM00388">
    <property type="entry name" value="HisKA"/>
    <property type="match status" value="1"/>
</dbReference>
<dbReference type="GO" id="GO:0004721">
    <property type="term" value="F:phosphoprotein phosphatase activity"/>
    <property type="evidence" value="ECO:0007669"/>
    <property type="project" value="TreeGrafter"/>
</dbReference>
<dbReference type="GO" id="GO:0016036">
    <property type="term" value="P:cellular response to phosphate starvation"/>
    <property type="evidence" value="ECO:0007669"/>
    <property type="project" value="TreeGrafter"/>
</dbReference>
<dbReference type="SUPFAM" id="SSF158472">
    <property type="entry name" value="HAMP domain-like"/>
    <property type="match status" value="1"/>
</dbReference>
<evidence type="ECO:0000313" key="13">
    <source>
        <dbReference type="Proteomes" id="UP000003011"/>
    </source>
</evidence>
<name>G5GKS1_9FIRM</name>
<dbReference type="EC" id="2.7.13.3" evidence="3"/>
<evidence type="ECO:0000256" key="2">
    <source>
        <dbReference type="ARBA" id="ARBA00004370"/>
    </source>
</evidence>
<accession>G5GKS1</accession>
<dbReference type="InterPro" id="IPR036890">
    <property type="entry name" value="HATPase_C_sf"/>
</dbReference>
<dbReference type="AlphaFoldDB" id="G5GKS1"/>
<keyword evidence="9" id="KW-0812">Transmembrane</keyword>
<evidence type="ECO:0000256" key="9">
    <source>
        <dbReference type="SAM" id="Phobius"/>
    </source>
</evidence>
<evidence type="ECO:0000256" key="3">
    <source>
        <dbReference type="ARBA" id="ARBA00012438"/>
    </source>
</evidence>
<dbReference type="Gene3D" id="6.10.340.10">
    <property type="match status" value="1"/>
</dbReference>
<feature type="compositionally biased region" description="Basic and acidic residues" evidence="8">
    <location>
        <begin position="28"/>
        <end position="46"/>
    </location>
</feature>